<proteinExistence type="predicted"/>
<reference evidence="5 6" key="1">
    <citation type="submission" date="2014-04" db="EMBL/GenBank/DDBJ databases">
        <title>Genome assembly of Hyalangium minutum DSM 14724.</title>
        <authorList>
            <person name="Sharma G."/>
            <person name="Subramanian S."/>
        </authorList>
    </citation>
    <scope>NUCLEOTIDE SEQUENCE [LARGE SCALE GENOMIC DNA]</scope>
    <source>
        <strain evidence="5 6">DSM 14724</strain>
    </source>
</reference>
<protein>
    <recommendedName>
        <fullName evidence="4">Protein kinase domain-containing protein</fullName>
    </recommendedName>
</protein>
<dbReference type="PROSITE" id="PS00107">
    <property type="entry name" value="PROTEIN_KINASE_ATP"/>
    <property type="match status" value="1"/>
</dbReference>
<keyword evidence="1 3" id="KW-0547">Nucleotide-binding</keyword>
<dbReference type="EMBL" id="JMCB01000019">
    <property type="protein sequence ID" value="KFE62974.1"/>
    <property type="molecule type" value="Genomic_DNA"/>
</dbReference>
<dbReference type="Gene3D" id="1.10.510.10">
    <property type="entry name" value="Transferase(Phosphotransferase) domain 1"/>
    <property type="match status" value="1"/>
</dbReference>
<dbReference type="Gene3D" id="3.40.50.300">
    <property type="entry name" value="P-loop containing nucleotide triphosphate hydrolases"/>
    <property type="match status" value="1"/>
</dbReference>
<evidence type="ECO:0000259" key="4">
    <source>
        <dbReference type="PROSITE" id="PS50011"/>
    </source>
</evidence>
<dbReference type="PANTHER" id="PTHR16305">
    <property type="entry name" value="TESTICULAR SOLUBLE ADENYLYL CYCLASE"/>
    <property type="match status" value="1"/>
</dbReference>
<feature type="binding site" evidence="3">
    <location>
        <position position="53"/>
    </location>
    <ligand>
        <name>ATP</name>
        <dbReference type="ChEBI" id="CHEBI:30616"/>
    </ligand>
</feature>
<dbReference type="Pfam" id="PF00069">
    <property type="entry name" value="Pkinase"/>
    <property type="match status" value="1"/>
</dbReference>
<dbReference type="GO" id="GO:0004672">
    <property type="term" value="F:protein kinase activity"/>
    <property type="evidence" value="ECO:0007669"/>
    <property type="project" value="InterPro"/>
</dbReference>
<evidence type="ECO:0000313" key="5">
    <source>
        <dbReference type="EMBL" id="KFE62974.1"/>
    </source>
</evidence>
<dbReference type="PATRIC" id="fig|394096.3.peg.7358"/>
<keyword evidence="2 3" id="KW-0067">ATP-binding</keyword>
<evidence type="ECO:0000256" key="3">
    <source>
        <dbReference type="PROSITE-ProRule" id="PRU10141"/>
    </source>
</evidence>
<dbReference type="InterPro" id="IPR011009">
    <property type="entry name" value="Kinase-like_dom_sf"/>
</dbReference>
<name>A0A085W5L1_9BACT</name>
<evidence type="ECO:0000256" key="2">
    <source>
        <dbReference type="ARBA" id="ARBA00022840"/>
    </source>
</evidence>
<dbReference type="Pfam" id="PF13191">
    <property type="entry name" value="AAA_16"/>
    <property type="match status" value="1"/>
</dbReference>
<dbReference type="InterPro" id="IPR027417">
    <property type="entry name" value="P-loop_NTPase"/>
</dbReference>
<organism evidence="5 6">
    <name type="scientific">Hyalangium minutum</name>
    <dbReference type="NCBI Taxonomy" id="394096"/>
    <lineage>
        <taxon>Bacteria</taxon>
        <taxon>Pseudomonadati</taxon>
        <taxon>Myxococcota</taxon>
        <taxon>Myxococcia</taxon>
        <taxon>Myxococcales</taxon>
        <taxon>Cystobacterineae</taxon>
        <taxon>Archangiaceae</taxon>
        <taxon>Hyalangium</taxon>
    </lineage>
</organism>
<accession>A0A085W5L1</accession>
<dbReference type="SUPFAM" id="SSF52540">
    <property type="entry name" value="P-loop containing nucleoside triphosphate hydrolases"/>
    <property type="match status" value="1"/>
</dbReference>
<dbReference type="STRING" id="394096.DB31_3033"/>
<dbReference type="GO" id="GO:0004016">
    <property type="term" value="F:adenylate cyclase activity"/>
    <property type="evidence" value="ECO:0007669"/>
    <property type="project" value="TreeGrafter"/>
</dbReference>
<comment type="caution">
    <text evidence="5">The sequence shown here is derived from an EMBL/GenBank/DDBJ whole genome shotgun (WGS) entry which is preliminary data.</text>
</comment>
<feature type="domain" description="Protein kinase" evidence="4">
    <location>
        <begin position="24"/>
        <end position="281"/>
    </location>
</feature>
<dbReference type="GO" id="GO:0005524">
    <property type="term" value="F:ATP binding"/>
    <property type="evidence" value="ECO:0007669"/>
    <property type="project" value="UniProtKB-UniRule"/>
</dbReference>
<dbReference type="PANTHER" id="PTHR16305:SF28">
    <property type="entry name" value="GUANYLATE CYCLASE DOMAIN-CONTAINING PROTEIN"/>
    <property type="match status" value="1"/>
</dbReference>
<dbReference type="Gene3D" id="3.30.200.20">
    <property type="entry name" value="Phosphorylase Kinase, domain 1"/>
    <property type="match status" value="1"/>
</dbReference>
<dbReference type="SUPFAM" id="SSF56112">
    <property type="entry name" value="Protein kinase-like (PK-like)"/>
    <property type="match status" value="1"/>
</dbReference>
<evidence type="ECO:0000313" key="6">
    <source>
        <dbReference type="Proteomes" id="UP000028725"/>
    </source>
</evidence>
<keyword evidence="6" id="KW-1185">Reference proteome</keyword>
<sequence length="1211" mass="134400">MSVPNLRQTDRRSLLPGTLVQGRYQIERVLGEGGMGRIWLAEDLQELRQVALKEMQVPEGLSPSKVEELVLMFRHEFYAMTKLQHPGTLKVFDCGMTEAGNRFITMEVVGGQDLSSVARGQPLDTLTLYRILIQMAQVLAFIHARLYVHCDIKASNVRFMEDGTIKLMDFGVMHQLGTPSPGKLKGTLEYMAPEWQRGANIDGRADLYSLGVMAYFLATRRLPFKRQSPAALLADHLTRPPPKPSTICPVDPALEEIILLLMAKDPRDRYQNAGELLEALCQASGEPLPEEPLSARASYLHVPEVVGREAELEHLMNSLAEADWGQSQAVLIGAPAGVGKSRLLQEFELQAKLAEIVFGMGQCRAEGLAPLAPLTQALRSLVPLTPPELAERVAPLLGRLVPALSSKTAPVPTFSDAGAERIAIFGALTEWLQALADRHTFVLCFEDLQWADSSSLEVLNVIIRALSRSRGMVVGSYRSDALSRLSLAFQTVDEGLSHRMDLAPLTSEHVQTLVQLALPGLQVPEGFVTGLHSITEGNAFFATECLRALVEEGALRRLGGRWMADGNLAKRKLPVTIEDTVLARLKAAPPDRVSLLRRLAPAGRSLELPMVRALAGMIEVDLFQALDDIVARQFLQLIEGRYVFTHDTVHQAIYDSTPEQMRRAYHGRVAEVLQGFRHDNPNMDRMVGYHFARSTQPRRAIEPLMRAGQAAIGSQALLDATLLLKEAAELLEQEPRTPERVGQIIRTWATLIEVGYTSDPPTALVYAHKLFQHWADTVDLEAGRQEALEQLDAARTAPPAEHAEALRQVFREIPISAHMTPVEVFWKKAELQILQGIAMAIMGRTGDFQLLLERVEREHPVDSPFRAGVFIGRGALSSHTGHFAGVLKAQREQVERLRAFRASVERPSPRLAWALGMGCYFLNMLRGLRGEPLDADATRDGFEVAETFGFTDIRIYHLFTQIVRASFTGDAVALIPVLIEKQELIRRLGNPRLPERNLAIYTPPYYLERGELEQVEAVLARGQTLAEVLPGDLWLQRYVQVYQACRDVLANDVAAARESLPRALEVARTDEFRMETLVRVYQSRFERSQGNEAVAREAAEAALTRALDPVLENPFDEILARRALAPLVPVDEGLAHLAQALARAEETRNVLQVGLVHFALAELWFARSSLEASRALDAAEKAFQAARSPFWLTRVATLREDVLSQLGLKTG</sequence>
<dbReference type="SMART" id="SM00220">
    <property type="entry name" value="S_TKc"/>
    <property type="match status" value="1"/>
</dbReference>
<dbReference type="PROSITE" id="PS50011">
    <property type="entry name" value="PROTEIN_KINASE_DOM"/>
    <property type="match status" value="1"/>
</dbReference>
<dbReference type="CDD" id="cd14014">
    <property type="entry name" value="STKc_PknB_like"/>
    <property type="match status" value="1"/>
</dbReference>
<dbReference type="InterPro" id="IPR041664">
    <property type="entry name" value="AAA_16"/>
</dbReference>
<gene>
    <name evidence="5" type="ORF">DB31_3033</name>
</gene>
<dbReference type="InterPro" id="IPR017441">
    <property type="entry name" value="Protein_kinase_ATP_BS"/>
</dbReference>
<dbReference type="AlphaFoldDB" id="A0A085W5L1"/>
<dbReference type="GO" id="GO:0005737">
    <property type="term" value="C:cytoplasm"/>
    <property type="evidence" value="ECO:0007669"/>
    <property type="project" value="TreeGrafter"/>
</dbReference>
<dbReference type="InterPro" id="IPR000719">
    <property type="entry name" value="Prot_kinase_dom"/>
</dbReference>
<evidence type="ECO:0000256" key="1">
    <source>
        <dbReference type="ARBA" id="ARBA00022741"/>
    </source>
</evidence>
<dbReference type="Proteomes" id="UP000028725">
    <property type="component" value="Unassembled WGS sequence"/>
</dbReference>